<dbReference type="InterPro" id="IPR002104">
    <property type="entry name" value="Integrase_catalytic"/>
</dbReference>
<organism evidence="3">
    <name type="scientific">marine sediment metagenome</name>
    <dbReference type="NCBI Taxonomy" id="412755"/>
    <lineage>
        <taxon>unclassified sequences</taxon>
        <taxon>metagenomes</taxon>
        <taxon>ecological metagenomes</taxon>
    </lineage>
</organism>
<dbReference type="EMBL" id="BARW01030722">
    <property type="protein sequence ID" value="GAJ09030.1"/>
    <property type="molecule type" value="Genomic_DNA"/>
</dbReference>
<keyword evidence="1" id="KW-0233">DNA recombination</keyword>
<dbReference type="Pfam" id="PF00589">
    <property type="entry name" value="Phage_integrase"/>
    <property type="match status" value="1"/>
</dbReference>
<evidence type="ECO:0000256" key="1">
    <source>
        <dbReference type="ARBA" id="ARBA00023172"/>
    </source>
</evidence>
<dbReference type="GO" id="GO:0015074">
    <property type="term" value="P:DNA integration"/>
    <property type="evidence" value="ECO:0007669"/>
    <property type="project" value="InterPro"/>
</dbReference>
<comment type="caution">
    <text evidence="3">The sequence shown here is derived from an EMBL/GenBank/DDBJ whole genome shotgun (WGS) entry which is preliminary data.</text>
</comment>
<gene>
    <name evidence="3" type="ORF">S12H4_49051</name>
</gene>
<dbReference type="SUPFAM" id="SSF56349">
    <property type="entry name" value="DNA breaking-rejoining enzymes"/>
    <property type="match status" value="1"/>
</dbReference>
<reference evidence="3" key="1">
    <citation type="journal article" date="2014" name="Front. Microbiol.">
        <title>High frequency of phylogenetically diverse reductive dehalogenase-homologous genes in deep subseafloor sedimentary metagenomes.</title>
        <authorList>
            <person name="Kawai M."/>
            <person name="Futagami T."/>
            <person name="Toyoda A."/>
            <person name="Takaki Y."/>
            <person name="Nishi S."/>
            <person name="Hori S."/>
            <person name="Arai W."/>
            <person name="Tsubouchi T."/>
            <person name="Morono Y."/>
            <person name="Uchiyama I."/>
            <person name="Ito T."/>
            <person name="Fujiyama A."/>
            <person name="Inagaki F."/>
            <person name="Takami H."/>
        </authorList>
    </citation>
    <scope>NUCLEOTIDE SEQUENCE</scope>
    <source>
        <strain evidence="3">Expedition CK06-06</strain>
    </source>
</reference>
<dbReference type="InterPro" id="IPR013762">
    <property type="entry name" value="Integrase-like_cat_sf"/>
</dbReference>
<sequence length="158" mass="17870">MRLPPPGDQEEFYHALLQGAREESEQAVIMLLWRTGMHASTLCQQTFDFHVDGGIIWCRPKTKRSMRATMPDADIKLVQRVINAGLLPATTRTLARWVQRIGLRAGHSGVCPLTLRHSRAIWLLDQQMPVNRVASLLGCSYAVLEKHYAQIEAARLIE</sequence>
<feature type="domain" description="Tyr recombinase" evidence="2">
    <location>
        <begin position="2"/>
        <end position="158"/>
    </location>
</feature>
<dbReference type="InterPro" id="IPR011010">
    <property type="entry name" value="DNA_brk_join_enz"/>
</dbReference>
<dbReference type="GO" id="GO:0003677">
    <property type="term" value="F:DNA binding"/>
    <property type="evidence" value="ECO:0007669"/>
    <property type="project" value="InterPro"/>
</dbReference>
<dbReference type="AlphaFoldDB" id="X1VLB2"/>
<protein>
    <recommendedName>
        <fullName evidence="2">Tyr recombinase domain-containing protein</fullName>
    </recommendedName>
</protein>
<evidence type="ECO:0000313" key="3">
    <source>
        <dbReference type="EMBL" id="GAJ09030.1"/>
    </source>
</evidence>
<dbReference type="GO" id="GO:0006310">
    <property type="term" value="P:DNA recombination"/>
    <property type="evidence" value="ECO:0007669"/>
    <property type="project" value="UniProtKB-KW"/>
</dbReference>
<name>X1VLB2_9ZZZZ</name>
<accession>X1VLB2</accession>
<dbReference type="Gene3D" id="1.10.443.10">
    <property type="entry name" value="Intergrase catalytic core"/>
    <property type="match status" value="1"/>
</dbReference>
<proteinExistence type="predicted"/>
<evidence type="ECO:0000259" key="2">
    <source>
        <dbReference type="PROSITE" id="PS51898"/>
    </source>
</evidence>
<dbReference type="PROSITE" id="PS51898">
    <property type="entry name" value="TYR_RECOMBINASE"/>
    <property type="match status" value="1"/>
</dbReference>